<accession>A0ABU7MEV4</accession>
<proteinExistence type="predicted"/>
<comment type="caution">
    <text evidence="1">The sequence shown here is derived from an EMBL/GenBank/DDBJ whole genome shotgun (WGS) entry which is preliminary data.</text>
</comment>
<keyword evidence="2" id="KW-1185">Reference proteome</keyword>
<dbReference type="EMBL" id="JAZDUF010000004">
    <property type="protein sequence ID" value="MEE3851650.1"/>
    <property type="molecule type" value="Genomic_DNA"/>
</dbReference>
<reference evidence="1 2" key="1">
    <citation type="submission" date="2024-01" db="EMBL/GenBank/DDBJ databases">
        <title>Draft genome sequence of Gordonia sp. LSe1-13.</title>
        <authorList>
            <person name="Suphannarot A."/>
            <person name="Mingma R."/>
        </authorList>
    </citation>
    <scope>NUCLEOTIDE SEQUENCE [LARGE SCALE GENOMIC DNA]</scope>
    <source>
        <strain evidence="1 2">LSe1-13</strain>
    </source>
</reference>
<dbReference type="Proteomes" id="UP001347146">
    <property type="component" value="Unassembled WGS sequence"/>
</dbReference>
<gene>
    <name evidence="1" type="ORF">VZC37_15010</name>
</gene>
<protein>
    <submittedName>
        <fullName evidence="1">Uncharacterized protein</fullName>
    </submittedName>
</protein>
<dbReference type="RefSeq" id="WP_330433369.1">
    <property type="nucleotide sequence ID" value="NZ_JAZDUF010000004.1"/>
</dbReference>
<sequence length="231" mass="26114">MDASSEFADAPPWTDNSVPWGRPIVDDIPVPPFTDRADRERYLRMLRLHLAMIDDGGPSRSTVIVNSVLTGTDSAFLGAAEFRASMLSFFPAPWTPTTLAAQIAQVERRYPPRSVDGNWLWLGDPDFTATPLDDGGWGITQHERGTVDRNRLTRHGDLVLLWMSHFVNRFPFPYGWAVPPEETEALAPAARRVRELFNRNREARYLKNWRDRQDRALSGEADPSGRAGEPE</sequence>
<organism evidence="1 2">
    <name type="scientific">Gordonia sesuvii</name>
    <dbReference type="NCBI Taxonomy" id="3116777"/>
    <lineage>
        <taxon>Bacteria</taxon>
        <taxon>Bacillati</taxon>
        <taxon>Actinomycetota</taxon>
        <taxon>Actinomycetes</taxon>
        <taxon>Mycobacteriales</taxon>
        <taxon>Gordoniaceae</taxon>
        <taxon>Gordonia</taxon>
    </lineage>
</organism>
<evidence type="ECO:0000313" key="1">
    <source>
        <dbReference type="EMBL" id="MEE3851650.1"/>
    </source>
</evidence>
<name>A0ABU7MEV4_9ACTN</name>
<evidence type="ECO:0000313" key="2">
    <source>
        <dbReference type="Proteomes" id="UP001347146"/>
    </source>
</evidence>